<gene>
    <name evidence="2" type="primary">TMEM104_2</name>
    <name evidence="2" type="ORF">EYF80_062148</name>
</gene>
<dbReference type="OrthoDB" id="294541at2759"/>
<name>A0A4Z2EG46_9TELE</name>
<organism evidence="2 3">
    <name type="scientific">Liparis tanakae</name>
    <name type="common">Tanaka's snailfish</name>
    <dbReference type="NCBI Taxonomy" id="230148"/>
    <lineage>
        <taxon>Eukaryota</taxon>
        <taxon>Metazoa</taxon>
        <taxon>Chordata</taxon>
        <taxon>Craniata</taxon>
        <taxon>Vertebrata</taxon>
        <taxon>Euteleostomi</taxon>
        <taxon>Actinopterygii</taxon>
        <taxon>Neopterygii</taxon>
        <taxon>Teleostei</taxon>
        <taxon>Neoteleostei</taxon>
        <taxon>Acanthomorphata</taxon>
        <taxon>Eupercaria</taxon>
        <taxon>Perciformes</taxon>
        <taxon>Cottioidei</taxon>
        <taxon>Cottales</taxon>
        <taxon>Liparidae</taxon>
        <taxon>Liparis</taxon>
    </lineage>
</organism>
<keyword evidence="3" id="KW-1185">Reference proteome</keyword>
<feature type="region of interest" description="Disordered" evidence="1">
    <location>
        <begin position="23"/>
        <end position="70"/>
    </location>
</feature>
<sequence length="113" mass="12710">MSGVTSPPGGCRTFIFPVIDFPRSSSQTDAPSLCRRAVDPTLRTAQNRSEPLRTAQNRSEPPRTAQNRSARRFRDSVFALLLGPFTFFNAQKTKYLQILTSLMRWIGEDEATC</sequence>
<accession>A0A4Z2EG46</accession>
<dbReference type="Proteomes" id="UP000314294">
    <property type="component" value="Unassembled WGS sequence"/>
</dbReference>
<evidence type="ECO:0000313" key="2">
    <source>
        <dbReference type="EMBL" id="TNN27705.1"/>
    </source>
</evidence>
<proteinExistence type="predicted"/>
<feature type="compositionally biased region" description="Polar residues" evidence="1">
    <location>
        <begin position="43"/>
        <end position="68"/>
    </location>
</feature>
<evidence type="ECO:0000256" key="1">
    <source>
        <dbReference type="SAM" id="MobiDB-lite"/>
    </source>
</evidence>
<reference evidence="2 3" key="1">
    <citation type="submission" date="2019-03" db="EMBL/GenBank/DDBJ databases">
        <title>First draft genome of Liparis tanakae, snailfish: a comprehensive survey of snailfish specific genes.</title>
        <authorList>
            <person name="Kim W."/>
            <person name="Song I."/>
            <person name="Jeong J.-H."/>
            <person name="Kim D."/>
            <person name="Kim S."/>
            <person name="Ryu S."/>
            <person name="Song J.Y."/>
            <person name="Lee S.K."/>
        </authorList>
    </citation>
    <scope>NUCLEOTIDE SEQUENCE [LARGE SCALE GENOMIC DNA]</scope>
    <source>
        <tissue evidence="2">Muscle</tissue>
    </source>
</reference>
<comment type="caution">
    <text evidence="2">The sequence shown here is derived from an EMBL/GenBank/DDBJ whole genome shotgun (WGS) entry which is preliminary data.</text>
</comment>
<protein>
    <submittedName>
        <fullName evidence="2">Transmembrane protein 104</fullName>
    </submittedName>
</protein>
<evidence type="ECO:0000313" key="3">
    <source>
        <dbReference type="Proteomes" id="UP000314294"/>
    </source>
</evidence>
<keyword evidence="2" id="KW-0472">Membrane</keyword>
<keyword evidence="2" id="KW-0812">Transmembrane</keyword>
<dbReference type="AlphaFoldDB" id="A0A4Z2EG46"/>
<dbReference type="EMBL" id="SRLO01007857">
    <property type="protein sequence ID" value="TNN27705.1"/>
    <property type="molecule type" value="Genomic_DNA"/>
</dbReference>